<keyword evidence="5" id="KW-1185">Reference proteome</keyword>
<dbReference type="InterPro" id="IPR011330">
    <property type="entry name" value="Glyco_hydro/deAcase_b/a-brl"/>
</dbReference>
<sequence precursor="true">MRNQTLTLLCILLLACSHVFAQGVDAASGSKKESHFTWPDGAVAAVCLTYDDGLDCHLDLAAPDLESHGFRGTFYCHGASGSLAKRTDEWRALAKRGHELGNHSLFHPCMGVEGNGKKREWIVPEYAMENYTVRRMKDELWVANTLLRAVDGKKERTYGYTCSESDAGGKSFIPEVKKLFPGARGVGPVPNSMAEFDCYYTPSFMVIDHPAADLIAQAEEAARNGTVATLMFHSVGGGHLNVSKEAHREFLGYLKRNRARFYVAPFVDVINWVQKSR</sequence>
<dbReference type="CDD" id="cd10967">
    <property type="entry name" value="CE4_GLA_like_6s"/>
    <property type="match status" value="1"/>
</dbReference>
<dbReference type="PANTHER" id="PTHR34216">
    <property type="match status" value="1"/>
</dbReference>
<feature type="signal peptide" evidence="2">
    <location>
        <begin position="1"/>
        <end position="21"/>
    </location>
</feature>
<protein>
    <submittedName>
        <fullName evidence="4">Polysaccharide deacetylase</fullName>
    </submittedName>
</protein>
<name>A0A517N124_9BACT</name>
<dbReference type="EMBL" id="CP036263">
    <property type="protein sequence ID" value="QDT00841.1"/>
    <property type="molecule type" value="Genomic_DNA"/>
</dbReference>
<dbReference type="Gene3D" id="3.20.20.370">
    <property type="entry name" value="Glycoside hydrolase/deacetylase"/>
    <property type="match status" value="1"/>
</dbReference>
<evidence type="ECO:0000313" key="5">
    <source>
        <dbReference type="Proteomes" id="UP000319852"/>
    </source>
</evidence>
<dbReference type="InterPro" id="IPR002509">
    <property type="entry name" value="NODB_dom"/>
</dbReference>
<evidence type="ECO:0000256" key="2">
    <source>
        <dbReference type="SAM" id="SignalP"/>
    </source>
</evidence>
<gene>
    <name evidence="4" type="ORF">HG15A2_41830</name>
</gene>
<dbReference type="SUPFAM" id="SSF88713">
    <property type="entry name" value="Glycoside hydrolase/deacetylase"/>
    <property type="match status" value="1"/>
</dbReference>
<dbReference type="Proteomes" id="UP000319852">
    <property type="component" value="Chromosome"/>
</dbReference>
<evidence type="ECO:0000259" key="3">
    <source>
        <dbReference type="Pfam" id="PF01522"/>
    </source>
</evidence>
<reference evidence="4 5" key="1">
    <citation type="submission" date="2019-02" db="EMBL/GenBank/DDBJ databases">
        <title>Deep-cultivation of Planctomycetes and their phenomic and genomic characterization uncovers novel biology.</title>
        <authorList>
            <person name="Wiegand S."/>
            <person name="Jogler M."/>
            <person name="Boedeker C."/>
            <person name="Pinto D."/>
            <person name="Vollmers J."/>
            <person name="Rivas-Marin E."/>
            <person name="Kohn T."/>
            <person name="Peeters S.H."/>
            <person name="Heuer A."/>
            <person name="Rast P."/>
            <person name="Oberbeckmann S."/>
            <person name="Bunk B."/>
            <person name="Jeske O."/>
            <person name="Meyerdierks A."/>
            <person name="Storesund J.E."/>
            <person name="Kallscheuer N."/>
            <person name="Luecker S."/>
            <person name="Lage O.M."/>
            <person name="Pohl T."/>
            <person name="Merkel B.J."/>
            <person name="Hornburger P."/>
            <person name="Mueller R.-W."/>
            <person name="Bruemmer F."/>
            <person name="Labrenz M."/>
            <person name="Spormann A.M."/>
            <person name="Op den Camp H."/>
            <person name="Overmann J."/>
            <person name="Amann R."/>
            <person name="Jetten M.S.M."/>
            <person name="Mascher T."/>
            <person name="Medema M.H."/>
            <person name="Devos D.P."/>
            <person name="Kaster A.-K."/>
            <person name="Ovreas L."/>
            <person name="Rohde M."/>
            <person name="Galperin M.Y."/>
            <person name="Jogler C."/>
        </authorList>
    </citation>
    <scope>NUCLEOTIDE SEQUENCE [LARGE SCALE GENOMIC DNA]</scope>
    <source>
        <strain evidence="4 5">HG15A2</strain>
    </source>
</reference>
<dbReference type="GO" id="GO:0016810">
    <property type="term" value="F:hydrolase activity, acting on carbon-nitrogen (but not peptide) bonds"/>
    <property type="evidence" value="ECO:0007669"/>
    <property type="project" value="InterPro"/>
</dbReference>
<dbReference type="GO" id="GO:0005975">
    <property type="term" value="P:carbohydrate metabolic process"/>
    <property type="evidence" value="ECO:0007669"/>
    <property type="project" value="InterPro"/>
</dbReference>
<dbReference type="KEGG" id="amob:HG15A2_41830"/>
<dbReference type="OrthoDB" id="9784220at2"/>
<accession>A0A517N124</accession>
<dbReference type="PANTHER" id="PTHR34216:SF11">
    <property type="entry name" value="CHITOOLIGOSACCHARIDE DEACETYLASE"/>
    <property type="match status" value="1"/>
</dbReference>
<proteinExistence type="predicted"/>
<feature type="chain" id="PRO_5022216481" evidence="2">
    <location>
        <begin position="22"/>
        <end position="277"/>
    </location>
</feature>
<dbReference type="Pfam" id="PF01522">
    <property type="entry name" value="Polysacc_deac_1"/>
    <property type="match status" value="1"/>
</dbReference>
<dbReference type="InterPro" id="IPR051398">
    <property type="entry name" value="Polysacch_Deacetylase"/>
</dbReference>
<dbReference type="PROSITE" id="PS51257">
    <property type="entry name" value="PROKAR_LIPOPROTEIN"/>
    <property type="match status" value="1"/>
</dbReference>
<keyword evidence="1 2" id="KW-0732">Signal</keyword>
<dbReference type="RefSeq" id="WP_145062602.1">
    <property type="nucleotide sequence ID" value="NZ_CP036263.1"/>
</dbReference>
<dbReference type="AlphaFoldDB" id="A0A517N124"/>
<evidence type="ECO:0000313" key="4">
    <source>
        <dbReference type="EMBL" id="QDT00841.1"/>
    </source>
</evidence>
<feature type="domain" description="NodB homology" evidence="3">
    <location>
        <begin position="45"/>
        <end position="161"/>
    </location>
</feature>
<evidence type="ECO:0000256" key="1">
    <source>
        <dbReference type="ARBA" id="ARBA00022729"/>
    </source>
</evidence>
<organism evidence="4 5">
    <name type="scientific">Adhaeretor mobilis</name>
    <dbReference type="NCBI Taxonomy" id="1930276"/>
    <lineage>
        <taxon>Bacteria</taxon>
        <taxon>Pseudomonadati</taxon>
        <taxon>Planctomycetota</taxon>
        <taxon>Planctomycetia</taxon>
        <taxon>Pirellulales</taxon>
        <taxon>Lacipirellulaceae</taxon>
        <taxon>Adhaeretor</taxon>
    </lineage>
</organism>